<dbReference type="PANTHER" id="PTHR30024:SF47">
    <property type="entry name" value="TAURINE-BINDING PERIPLASMIC PROTEIN"/>
    <property type="match status" value="1"/>
</dbReference>
<evidence type="ECO:0000259" key="4">
    <source>
        <dbReference type="Pfam" id="PF09084"/>
    </source>
</evidence>
<comment type="subcellular location">
    <subcellularLocation>
        <location evidence="1">Periplasm</location>
    </subcellularLocation>
</comment>
<sequence length="342" mass="36088">MTKRAWPAIDRRTFTLGLSAGAAAGAFGGIGRAAAATPATISEAIHLGFYIPIYVAKAKGFFAEQGIDMTIRSAGGIAQPVPALLSGSAEFAVTAPAMSVNATVEGAQMINIAKIVGHISVWVVAKPGTTFESVDDFKGKRIATLKYPSNTITTPTYAMKELGGFDPEAEGATFLQLPFGAQIQAVADGRADIACVFEWDASIAETKFGLETVFAIGGAVGPAVFTSSFVTETFRDENPEMCQNYVNAIAQAQALLHQDPEVFTEVSAAEFPQIDAAVIEAAKARFFGDAPVVPTAPTISKAEWDTMMNHELVAGTLRKSLPYEQMVDNSFAEKAAAEYAAK</sequence>
<name>A0A934IR67_9HYPH</name>
<accession>A0A934IR67</accession>
<proteinExistence type="inferred from homology"/>
<dbReference type="Gene3D" id="3.40.190.10">
    <property type="entry name" value="Periplasmic binding protein-like II"/>
    <property type="match status" value="2"/>
</dbReference>
<evidence type="ECO:0000313" key="6">
    <source>
        <dbReference type="Proteomes" id="UP000609531"/>
    </source>
</evidence>
<keyword evidence="3" id="KW-0732">Signal</keyword>
<dbReference type="GO" id="GO:0042597">
    <property type="term" value="C:periplasmic space"/>
    <property type="evidence" value="ECO:0007669"/>
    <property type="project" value="UniProtKB-SubCell"/>
</dbReference>
<dbReference type="RefSeq" id="WP_198882656.1">
    <property type="nucleotide sequence ID" value="NZ_JAEKJA010000010.1"/>
</dbReference>
<dbReference type="PROSITE" id="PS51318">
    <property type="entry name" value="TAT"/>
    <property type="match status" value="1"/>
</dbReference>
<dbReference type="InterPro" id="IPR006311">
    <property type="entry name" value="TAT_signal"/>
</dbReference>
<evidence type="ECO:0000256" key="2">
    <source>
        <dbReference type="ARBA" id="ARBA00010742"/>
    </source>
</evidence>
<dbReference type="InterPro" id="IPR015168">
    <property type="entry name" value="SsuA/THI5"/>
</dbReference>
<feature type="domain" description="SsuA/THI5-like" evidence="4">
    <location>
        <begin position="51"/>
        <end position="261"/>
    </location>
</feature>
<gene>
    <name evidence="5" type="ORF">JCR33_13760</name>
</gene>
<dbReference type="Pfam" id="PF09084">
    <property type="entry name" value="NMT1"/>
    <property type="match status" value="1"/>
</dbReference>
<dbReference type="AlphaFoldDB" id="A0A934IR67"/>
<organism evidence="5 6">
    <name type="scientific">Acuticoccus mangrovi</name>
    <dbReference type="NCBI Taxonomy" id="2796142"/>
    <lineage>
        <taxon>Bacteria</taxon>
        <taxon>Pseudomonadati</taxon>
        <taxon>Pseudomonadota</taxon>
        <taxon>Alphaproteobacteria</taxon>
        <taxon>Hyphomicrobiales</taxon>
        <taxon>Amorphaceae</taxon>
        <taxon>Acuticoccus</taxon>
    </lineage>
</organism>
<protein>
    <submittedName>
        <fullName evidence="5">ABC transporter substrate-binding protein</fullName>
    </submittedName>
</protein>
<dbReference type="EMBL" id="JAEKJA010000010">
    <property type="protein sequence ID" value="MBJ3776767.1"/>
    <property type="molecule type" value="Genomic_DNA"/>
</dbReference>
<dbReference type="Proteomes" id="UP000609531">
    <property type="component" value="Unassembled WGS sequence"/>
</dbReference>
<dbReference type="SUPFAM" id="SSF53850">
    <property type="entry name" value="Periplasmic binding protein-like II"/>
    <property type="match status" value="1"/>
</dbReference>
<evidence type="ECO:0000256" key="3">
    <source>
        <dbReference type="ARBA" id="ARBA00022729"/>
    </source>
</evidence>
<reference evidence="5" key="1">
    <citation type="submission" date="2020-12" db="EMBL/GenBank/DDBJ databases">
        <title>Bacterial taxonomy.</title>
        <authorList>
            <person name="Pan X."/>
        </authorList>
    </citation>
    <scope>NUCLEOTIDE SEQUENCE</scope>
    <source>
        <strain evidence="5">B2012</strain>
    </source>
</reference>
<comment type="caution">
    <text evidence="5">The sequence shown here is derived from an EMBL/GenBank/DDBJ whole genome shotgun (WGS) entry which is preliminary data.</text>
</comment>
<comment type="similarity">
    <text evidence="2">Belongs to the bacterial solute-binding protein SsuA/TauA family.</text>
</comment>
<evidence type="ECO:0000256" key="1">
    <source>
        <dbReference type="ARBA" id="ARBA00004418"/>
    </source>
</evidence>
<evidence type="ECO:0000313" key="5">
    <source>
        <dbReference type="EMBL" id="MBJ3776767.1"/>
    </source>
</evidence>
<keyword evidence="6" id="KW-1185">Reference proteome</keyword>
<dbReference type="PANTHER" id="PTHR30024">
    <property type="entry name" value="ALIPHATIC SULFONATES-BINDING PROTEIN-RELATED"/>
    <property type="match status" value="1"/>
</dbReference>